<reference evidence="2 3" key="1">
    <citation type="submission" date="2024-09" db="EMBL/GenBank/DDBJ databases">
        <title>Chromosome-scale assembly of Riccia fluitans.</title>
        <authorList>
            <person name="Paukszto L."/>
            <person name="Sawicki J."/>
            <person name="Karawczyk K."/>
            <person name="Piernik-Szablinska J."/>
            <person name="Szczecinska M."/>
            <person name="Mazdziarz M."/>
        </authorList>
    </citation>
    <scope>NUCLEOTIDE SEQUENCE [LARGE SCALE GENOMIC DNA]</scope>
    <source>
        <strain evidence="2">Rf_01</strain>
        <tissue evidence="2">Aerial parts of the thallus</tissue>
    </source>
</reference>
<keyword evidence="3" id="KW-1185">Reference proteome</keyword>
<sequence>MIHSRRIRSSPPLYASPFVISSPLCCSYSRLQLWKTSLLMRRGFRGKSVGRQSNQGTICGASARGHRRLSHEERSRFEGWLSHRYGYKQKEDNRSSAVTGAIPTEVTAVATLLAVAGSLYALLQMNKDKLETWQAKKNCETCSGSGVCPTCSGEGFTTKNLSEEAVAKARANARDAATRYTAGLARKWNYCQTCQGARLCPDCQGRGWLQ</sequence>
<dbReference type="AlphaFoldDB" id="A0ABD1Y5I4"/>
<protein>
    <recommendedName>
        <fullName evidence="1">DUF7895 domain-containing protein</fullName>
    </recommendedName>
</protein>
<dbReference type="Proteomes" id="UP001605036">
    <property type="component" value="Unassembled WGS sequence"/>
</dbReference>
<dbReference type="Pfam" id="PF25433">
    <property type="entry name" value="DUF7895"/>
    <property type="match status" value="1"/>
</dbReference>
<dbReference type="EMBL" id="JBHFFA010000006">
    <property type="protein sequence ID" value="KAL2621845.1"/>
    <property type="molecule type" value="Genomic_DNA"/>
</dbReference>
<name>A0ABD1Y5I4_9MARC</name>
<organism evidence="2 3">
    <name type="scientific">Riccia fluitans</name>
    <dbReference type="NCBI Taxonomy" id="41844"/>
    <lineage>
        <taxon>Eukaryota</taxon>
        <taxon>Viridiplantae</taxon>
        <taxon>Streptophyta</taxon>
        <taxon>Embryophyta</taxon>
        <taxon>Marchantiophyta</taxon>
        <taxon>Marchantiopsida</taxon>
        <taxon>Marchantiidae</taxon>
        <taxon>Marchantiales</taxon>
        <taxon>Ricciaceae</taxon>
        <taxon>Riccia</taxon>
    </lineage>
</organism>
<dbReference type="PANTHER" id="PTHR37230">
    <property type="entry name" value="OS06G0731300 PROTEIN"/>
    <property type="match status" value="1"/>
</dbReference>
<gene>
    <name evidence="2" type="ORF">R1flu_002050</name>
</gene>
<dbReference type="SUPFAM" id="SSF57938">
    <property type="entry name" value="DnaJ/Hsp40 cysteine-rich domain"/>
    <property type="match status" value="1"/>
</dbReference>
<proteinExistence type="predicted"/>
<dbReference type="InterPro" id="IPR036410">
    <property type="entry name" value="HSP_DnaJ_Cys-rich_dom_sf"/>
</dbReference>
<evidence type="ECO:0000313" key="2">
    <source>
        <dbReference type="EMBL" id="KAL2621845.1"/>
    </source>
</evidence>
<feature type="domain" description="DUF7895" evidence="1">
    <location>
        <begin position="136"/>
        <end position="209"/>
    </location>
</feature>
<accession>A0ABD1Y5I4</accession>
<evidence type="ECO:0000313" key="3">
    <source>
        <dbReference type="Proteomes" id="UP001605036"/>
    </source>
</evidence>
<dbReference type="PANTHER" id="PTHR37230:SF1">
    <property type="entry name" value="OS06G0731300 PROTEIN"/>
    <property type="match status" value="1"/>
</dbReference>
<comment type="caution">
    <text evidence="2">The sequence shown here is derived from an EMBL/GenBank/DDBJ whole genome shotgun (WGS) entry which is preliminary data.</text>
</comment>
<evidence type="ECO:0000259" key="1">
    <source>
        <dbReference type="Pfam" id="PF25433"/>
    </source>
</evidence>
<dbReference type="InterPro" id="IPR057217">
    <property type="entry name" value="DUF7895"/>
</dbReference>